<organism evidence="2 3">
    <name type="scientific">Nocardioides taihuensis</name>
    <dbReference type="NCBI Taxonomy" id="1835606"/>
    <lineage>
        <taxon>Bacteria</taxon>
        <taxon>Bacillati</taxon>
        <taxon>Actinomycetota</taxon>
        <taxon>Actinomycetes</taxon>
        <taxon>Propionibacteriales</taxon>
        <taxon>Nocardioidaceae</taxon>
        <taxon>Nocardioides</taxon>
    </lineage>
</organism>
<dbReference type="InterPro" id="IPR016032">
    <property type="entry name" value="Sig_transdc_resp-reg_C-effctor"/>
</dbReference>
<evidence type="ECO:0000259" key="1">
    <source>
        <dbReference type="SMART" id="SM00421"/>
    </source>
</evidence>
<dbReference type="SMART" id="SM00421">
    <property type="entry name" value="HTH_LUXR"/>
    <property type="match status" value="1"/>
</dbReference>
<comment type="caution">
    <text evidence="2">The sequence shown here is derived from an EMBL/GenBank/DDBJ whole genome shotgun (WGS) entry which is preliminary data.</text>
</comment>
<dbReference type="RefSeq" id="WP_378591664.1">
    <property type="nucleotide sequence ID" value="NZ_JBHSKD010000019.1"/>
</dbReference>
<accession>A0ABW0BL82</accession>
<dbReference type="InterPro" id="IPR051797">
    <property type="entry name" value="TrmB-like"/>
</dbReference>
<protein>
    <submittedName>
        <fullName evidence="2">DNA-binding response regulator</fullName>
    </submittedName>
</protein>
<dbReference type="PANTHER" id="PTHR34293:SF1">
    <property type="entry name" value="HTH-TYPE TRANSCRIPTIONAL REGULATOR TRMBL2"/>
    <property type="match status" value="1"/>
</dbReference>
<keyword evidence="3" id="KW-1185">Reference proteome</keyword>
<evidence type="ECO:0000313" key="2">
    <source>
        <dbReference type="EMBL" id="MFC5178119.1"/>
    </source>
</evidence>
<dbReference type="InterPro" id="IPR000792">
    <property type="entry name" value="Tscrpt_reg_LuxR_C"/>
</dbReference>
<dbReference type="PANTHER" id="PTHR34293">
    <property type="entry name" value="HTH-TYPE TRANSCRIPTIONAL REGULATOR TRMBL2"/>
    <property type="match status" value="1"/>
</dbReference>
<sequence>MPRRTISSTLAALGLEVEEERLYQRMLPLSGRPLDEVATALDCEEGEVEEVLAPLLNRNIVHLERGVLHVRSLAGVVTAFLEREVAEAERTRERLADLATAIPYLAGSAARPGPGDVEELSRLDGEVTRGGNPLYLLTMMIQESRGDMLWLRPDAWRMPRESAVAQAVAAAIASGRRSRAIYPVRALQEAPDALLTRARAGEQIRVISELPTRMFVLGTTHAVIPEPLGMADEPRLLVRQRGVVEALTMLFELLWERAAPVPELDLGEARPDLRRFLLQQLAAGAKDEQIARTLGMSLRTVRRRVADLLIDLGVDTRFQAGAEAVRRGWL</sequence>
<dbReference type="SUPFAM" id="SSF46894">
    <property type="entry name" value="C-terminal effector domain of the bipartite response regulators"/>
    <property type="match status" value="1"/>
</dbReference>
<dbReference type="EMBL" id="JBHSKD010000019">
    <property type="protein sequence ID" value="MFC5178119.1"/>
    <property type="molecule type" value="Genomic_DNA"/>
</dbReference>
<evidence type="ECO:0000313" key="3">
    <source>
        <dbReference type="Proteomes" id="UP001596087"/>
    </source>
</evidence>
<dbReference type="InterPro" id="IPR036388">
    <property type="entry name" value="WH-like_DNA-bd_sf"/>
</dbReference>
<gene>
    <name evidence="2" type="ORF">ACFPGP_15660</name>
</gene>
<proteinExistence type="predicted"/>
<keyword evidence="2" id="KW-0238">DNA-binding</keyword>
<name>A0ABW0BL82_9ACTN</name>
<reference evidence="3" key="1">
    <citation type="journal article" date="2019" name="Int. J. Syst. Evol. Microbiol.">
        <title>The Global Catalogue of Microorganisms (GCM) 10K type strain sequencing project: providing services to taxonomists for standard genome sequencing and annotation.</title>
        <authorList>
            <consortium name="The Broad Institute Genomics Platform"/>
            <consortium name="The Broad Institute Genome Sequencing Center for Infectious Disease"/>
            <person name="Wu L."/>
            <person name="Ma J."/>
        </authorList>
    </citation>
    <scope>NUCLEOTIDE SEQUENCE [LARGE SCALE GENOMIC DNA]</scope>
    <source>
        <strain evidence="3">DFY41</strain>
    </source>
</reference>
<feature type="domain" description="HTH luxR-type" evidence="1">
    <location>
        <begin position="277"/>
        <end position="324"/>
    </location>
</feature>
<dbReference type="Gene3D" id="1.10.10.10">
    <property type="entry name" value="Winged helix-like DNA-binding domain superfamily/Winged helix DNA-binding domain"/>
    <property type="match status" value="1"/>
</dbReference>
<dbReference type="Proteomes" id="UP001596087">
    <property type="component" value="Unassembled WGS sequence"/>
</dbReference>
<dbReference type="GO" id="GO:0003677">
    <property type="term" value="F:DNA binding"/>
    <property type="evidence" value="ECO:0007669"/>
    <property type="project" value="UniProtKB-KW"/>
</dbReference>